<gene>
    <name evidence="1" type="ORF">GA0070620_3869</name>
</gene>
<dbReference type="Gene3D" id="3.40.50.150">
    <property type="entry name" value="Vaccinia Virus protein VP39"/>
    <property type="match status" value="1"/>
</dbReference>
<dbReference type="EMBL" id="LT598496">
    <property type="protein sequence ID" value="SBV28327.1"/>
    <property type="molecule type" value="Genomic_DNA"/>
</dbReference>
<dbReference type="AlphaFoldDB" id="A0A1C3N6W6"/>
<evidence type="ECO:0000313" key="1">
    <source>
        <dbReference type="EMBL" id="SBV28327.1"/>
    </source>
</evidence>
<sequence>MTPSTTPGYGFADAWHAVACGEPEGTHPAPDEAVLRALVSYIGPGETVLGIAADEFALVAATTGAYVTVVDPSRERLALVTAEAGRRGVTVDPVRARWPEAAVAHHDVVVSAGALRHHRELPAALRAMVLHAGRLLLCVDDAGTPAPHEQVLAALTGGPVVRQPPRHLLIAGALAELGLTADVRVVTGSRTVTAADEADLARRLAGRPLPGPVAGRLLELLAPMLSRTPAGDLRYRHPVRAGLVVCPV</sequence>
<evidence type="ECO:0000313" key="2">
    <source>
        <dbReference type="Proteomes" id="UP000199393"/>
    </source>
</evidence>
<dbReference type="SUPFAM" id="SSF53335">
    <property type="entry name" value="S-adenosyl-L-methionine-dependent methyltransferases"/>
    <property type="match status" value="1"/>
</dbReference>
<evidence type="ECO:0008006" key="3">
    <source>
        <dbReference type="Google" id="ProtNLM"/>
    </source>
</evidence>
<dbReference type="STRING" id="307121.GA0070620_3869"/>
<proteinExistence type="predicted"/>
<accession>A0A1C3N6W6</accession>
<name>A0A1C3N6W6_9ACTN</name>
<protein>
    <recommendedName>
        <fullName evidence="3">Methyltransferase domain-containing protein</fullName>
    </recommendedName>
</protein>
<organism evidence="1 2">
    <name type="scientific">Micromonospora krabiensis</name>
    <dbReference type="NCBI Taxonomy" id="307121"/>
    <lineage>
        <taxon>Bacteria</taxon>
        <taxon>Bacillati</taxon>
        <taxon>Actinomycetota</taxon>
        <taxon>Actinomycetes</taxon>
        <taxon>Micromonosporales</taxon>
        <taxon>Micromonosporaceae</taxon>
        <taxon>Micromonospora</taxon>
    </lineage>
</organism>
<reference evidence="2" key="1">
    <citation type="submission" date="2016-06" db="EMBL/GenBank/DDBJ databases">
        <authorList>
            <person name="Varghese N."/>
        </authorList>
    </citation>
    <scope>NUCLEOTIDE SEQUENCE [LARGE SCALE GENOMIC DNA]</scope>
    <source>
        <strain evidence="2">DSM 45344</strain>
    </source>
</reference>
<dbReference type="OrthoDB" id="9975488at2"/>
<dbReference type="Proteomes" id="UP000199393">
    <property type="component" value="Chromosome I"/>
</dbReference>
<keyword evidence="2" id="KW-1185">Reference proteome</keyword>
<dbReference type="RefSeq" id="WP_091592829.1">
    <property type="nucleotide sequence ID" value="NZ_JBHRWG010000004.1"/>
</dbReference>
<dbReference type="InterPro" id="IPR029063">
    <property type="entry name" value="SAM-dependent_MTases_sf"/>
</dbReference>